<organism evidence="2 3">
    <name type="scientific">Hyaloscypha variabilis (strain UAMH 11265 / GT02V1 / F)</name>
    <name type="common">Meliniomyces variabilis</name>
    <dbReference type="NCBI Taxonomy" id="1149755"/>
    <lineage>
        <taxon>Eukaryota</taxon>
        <taxon>Fungi</taxon>
        <taxon>Dikarya</taxon>
        <taxon>Ascomycota</taxon>
        <taxon>Pezizomycotina</taxon>
        <taxon>Leotiomycetes</taxon>
        <taxon>Helotiales</taxon>
        <taxon>Hyaloscyphaceae</taxon>
        <taxon>Hyaloscypha</taxon>
        <taxon>Hyaloscypha variabilis</taxon>
    </lineage>
</organism>
<evidence type="ECO:0000256" key="1">
    <source>
        <dbReference type="SAM" id="SignalP"/>
    </source>
</evidence>
<keyword evidence="1" id="KW-0732">Signal</keyword>
<evidence type="ECO:0000313" key="3">
    <source>
        <dbReference type="Proteomes" id="UP000235786"/>
    </source>
</evidence>
<name>A0A2J6QSB0_HYAVF</name>
<protein>
    <submittedName>
        <fullName evidence="2">Uncharacterized protein</fullName>
    </submittedName>
</protein>
<dbReference type="Proteomes" id="UP000235786">
    <property type="component" value="Unassembled WGS sequence"/>
</dbReference>
<dbReference type="EMBL" id="KZ613977">
    <property type="protein sequence ID" value="PMD29151.1"/>
    <property type="molecule type" value="Genomic_DNA"/>
</dbReference>
<feature type="chain" id="PRO_5014433200" evidence="1">
    <location>
        <begin position="24"/>
        <end position="222"/>
    </location>
</feature>
<evidence type="ECO:0000313" key="2">
    <source>
        <dbReference type="EMBL" id="PMD29151.1"/>
    </source>
</evidence>
<sequence length="222" mass="24135">MRFLNTLLFALAALLAFVTLTVAKPVSTDVDSISAPSVDIGWPPLDHVAQVCCIPGCRSCTSNSCLITGCTYLIPWTSCCALEVSRKRSEDGAAVVYNQMGELVTWVNADQLLDTRHAIGQSGQEIESVAANQVSTRDDDCTGCVIPTYKQYCCSIGCGQCYDALCDNGHCAPFSSCCAVEFSRKRHDRTIEAYNQKGELFQFIDRPKPVETREIDALGGGR</sequence>
<feature type="signal peptide" evidence="1">
    <location>
        <begin position="1"/>
        <end position="23"/>
    </location>
</feature>
<dbReference type="OrthoDB" id="3564609at2759"/>
<proteinExistence type="predicted"/>
<reference evidence="2 3" key="1">
    <citation type="submission" date="2016-04" db="EMBL/GenBank/DDBJ databases">
        <title>A degradative enzymes factory behind the ericoid mycorrhizal symbiosis.</title>
        <authorList>
            <consortium name="DOE Joint Genome Institute"/>
            <person name="Martino E."/>
            <person name="Morin E."/>
            <person name="Grelet G."/>
            <person name="Kuo A."/>
            <person name="Kohler A."/>
            <person name="Daghino S."/>
            <person name="Barry K."/>
            <person name="Choi C."/>
            <person name="Cichocki N."/>
            <person name="Clum A."/>
            <person name="Copeland A."/>
            <person name="Hainaut M."/>
            <person name="Haridas S."/>
            <person name="Labutti K."/>
            <person name="Lindquist E."/>
            <person name="Lipzen A."/>
            <person name="Khouja H.-R."/>
            <person name="Murat C."/>
            <person name="Ohm R."/>
            <person name="Olson A."/>
            <person name="Spatafora J."/>
            <person name="Veneault-Fourrey C."/>
            <person name="Henrissat B."/>
            <person name="Grigoriev I."/>
            <person name="Martin F."/>
            <person name="Perotto S."/>
        </authorList>
    </citation>
    <scope>NUCLEOTIDE SEQUENCE [LARGE SCALE GENOMIC DNA]</scope>
    <source>
        <strain evidence="2 3">F</strain>
    </source>
</reference>
<gene>
    <name evidence="2" type="ORF">L207DRAFT_539097</name>
</gene>
<dbReference type="AlphaFoldDB" id="A0A2J6QSB0"/>
<accession>A0A2J6QSB0</accession>
<keyword evidence="3" id="KW-1185">Reference proteome</keyword>